<accession>A0A820R8N8</accession>
<comment type="caution">
    <text evidence="1">The sequence shown here is derived from an EMBL/GenBank/DDBJ whole genome shotgun (WGS) entry which is preliminary data.</text>
</comment>
<reference evidence="1" key="1">
    <citation type="submission" date="2021-02" db="EMBL/GenBank/DDBJ databases">
        <authorList>
            <person name="Nowell W R."/>
        </authorList>
    </citation>
    <scope>NUCLEOTIDE SEQUENCE</scope>
</reference>
<feature type="non-terminal residue" evidence="1">
    <location>
        <position position="1"/>
    </location>
</feature>
<name>A0A820R8N8_9BILA</name>
<gene>
    <name evidence="1" type="ORF">OVN521_LOCUS36755</name>
</gene>
<protein>
    <submittedName>
        <fullName evidence="1">Uncharacterized protein</fullName>
    </submittedName>
</protein>
<dbReference type="EMBL" id="CAJOBG010043923">
    <property type="protein sequence ID" value="CAF4431941.1"/>
    <property type="molecule type" value="Genomic_DNA"/>
</dbReference>
<dbReference type="Proteomes" id="UP000663866">
    <property type="component" value="Unassembled WGS sequence"/>
</dbReference>
<evidence type="ECO:0000313" key="2">
    <source>
        <dbReference type="Proteomes" id="UP000663866"/>
    </source>
</evidence>
<proteinExistence type="predicted"/>
<sequence>MGIKNNLKLIASSVPFLNAFVQNQNGNLFSRIYRRPLIQGYSLPYEVFTPINNYEIYLINQSTSPMLLHNSSELASKTTEFTIDTKHHYYTTTINSVIGSNRTFTASVRDAILVDKIAFNDEFSVKQDNNDQQQLSSIQ</sequence>
<evidence type="ECO:0000313" key="1">
    <source>
        <dbReference type="EMBL" id="CAF4431941.1"/>
    </source>
</evidence>
<organism evidence="1 2">
    <name type="scientific">Rotaria magnacalcarata</name>
    <dbReference type="NCBI Taxonomy" id="392030"/>
    <lineage>
        <taxon>Eukaryota</taxon>
        <taxon>Metazoa</taxon>
        <taxon>Spiralia</taxon>
        <taxon>Gnathifera</taxon>
        <taxon>Rotifera</taxon>
        <taxon>Eurotatoria</taxon>
        <taxon>Bdelloidea</taxon>
        <taxon>Philodinida</taxon>
        <taxon>Philodinidae</taxon>
        <taxon>Rotaria</taxon>
    </lineage>
</organism>
<dbReference type="AlphaFoldDB" id="A0A820R8N8"/>
<keyword evidence="2" id="KW-1185">Reference proteome</keyword>